<dbReference type="Proteomes" id="UP001054252">
    <property type="component" value="Unassembled WGS sequence"/>
</dbReference>
<keyword evidence="8 13" id="KW-0547">Nucleotide-binding</keyword>
<evidence type="ECO:0000256" key="7">
    <source>
        <dbReference type="ARBA" id="ARBA00022737"/>
    </source>
</evidence>
<dbReference type="GO" id="GO:0004672">
    <property type="term" value="F:protein kinase activity"/>
    <property type="evidence" value="ECO:0007669"/>
    <property type="project" value="InterPro"/>
</dbReference>
<evidence type="ECO:0000256" key="8">
    <source>
        <dbReference type="ARBA" id="ARBA00022741"/>
    </source>
</evidence>
<evidence type="ECO:0000313" key="16">
    <source>
        <dbReference type="Proteomes" id="UP001054252"/>
    </source>
</evidence>
<keyword evidence="9 13" id="KW-0067">ATP-binding</keyword>
<comment type="subcellular location">
    <subcellularLocation>
        <location evidence="1">Cell membrane</location>
    </subcellularLocation>
    <subcellularLocation>
        <location evidence="2">Membrane</location>
        <topology evidence="2">Single-pass type I membrane protein</topology>
    </subcellularLocation>
</comment>
<evidence type="ECO:0000256" key="2">
    <source>
        <dbReference type="ARBA" id="ARBA00004479"/>
    </source>
</evidence>
<evidence type="ECO:0000256" key="13">
    <source>
        <dbReference type="PROSITE-ProRule" id="PRU10141"/>
    </source>
</evidence>
<dbReference type="Pfam" id="PF13855">
    <property type="entry name" value="LRR_8"/>
    <property type="match status" value="1"/>
</dbReference>
<evidence type="ECO:0000259" key="14">
    <source>
        <dbReference type="PROSITE" id="PS50011"/>
    </source>
</evidence>
<dbReference type="InterPro" id="IPR001611">
    <property type="entry name" value="Leu-rich_rpt"/>
</dbReference>
<evidence type="ECO:0000313" key="15">
    <source>
        <dbReference type="EMBL" id="GKU97122.1"/>
    </source>
</evidence>
<dbReference type="FunFam" id="3.80.10.10:FF:000299">
    <property type="entry name" value="Piriformospora indica-insensitive protein 2"/>
    <property type="match status" value="1"/>
</dbReference>
<dbReference type="GO" id="GO:0005886">
    <property type="term" value="C:plasma membrane"/>
    <property type="evidence" value="ECO:0007669"/>
    <property type="project" value="UniProtKB-SubCell"/>
</dbReference>
<evidence type="ECO:0000256" key="10">
    <source>
        <dbReference type="ARBA" id="ARBA00022989"/>
    </source>
</evidence>
<dbReference type="Gene3D" id="1.10.510.10">
    <property type="entry name" value="Transferase(Phosphotransferase) domain 1"/>
    <property type="match status" value="1"/>
</dbReference>
<evidence type="ECO:0000256" key="4">
    <source>
        <dbReference type="ARBA" id="ARBA00022614"/>
    </source>
</evidence>
<dbReference type="SUPFAM" id="SSF52047">
    <property type="entry name" value="RNI-like"/>
    <property type="match status" value="1"/>
</dbReference>
<dbReference type="InterPro" id="IPR003591">
    <property type="entry name" value="Leu-rich_rpt_typical-subtyp"/>
</dbReference>
<dbReference type="PANTHER" id="PTHR48053">
    <property type="entry name" value="LEUCINE RICH REPEAT FAMILY PROTEIN, EXPRESSED"/>
    <property type="match status" value="1"/>
</dbReference>
<dbReference type="InterPro" id="IPR017441">
    <property type="entry name" value="Protein_kinase_ATP_BS"/>
</dbReference>
<name>A0AAV5IDK6_9ROSI</name>
<protein>
    <recommendedName>
        <fullName evidence="14">Protein kinase domain-containing protein</fullName>
    </recommendedName>
</protein>
<dbReference type="Pfam" id="PF00560">
    <property type="entry name" value="LRR_1"/>
    <property type="match status" value="6"/>
</dbReference>
<evidence type="ECO:0000256" key="9">
    <source>
        <dbReference type="ARBA" id="ARBA00022840"/>
    </source>
</evidence>
<dbReference type="GO" id="GO:0005524">
    <property type="term" value="F:ATP binding"/>
    <property type="evidence" value="ECO:0007669"/>
    <property type="project" value="UniProtKB-UniRule"/>
</dbReference>
<dbReference type="InterPro" id="IPR051716">
    <property type="entry name" value="Plant_RL_S/T_kinase"/>
</dbReference>
<proteinExistence type="predicted"/>
<evidence type="ECO:0000256" key="3">
    <source>
        <dbReference type="ARBA" id="ARBA00022475"/>
    </source>
</evidence>
<dbReference type="AlphaFoldDB" id="A0AAV5IDK6"/>
<dbReference type="PANTHER" id="PTHR48053:SF126">
    <property type="entry name" value="MDIS1-INTERACTING RECEPTOR LIKE KINASE 2-LIKE ISOFORM X1"/>
    <property type="match status" value="1"/>
</dbReference>
<gene>
    <name evidence="15" type="ORF">SLEP1_g10302</name>
</gene>
<evidence type="ECO:0000256" key="5">
    <source>
        <dbReference type="ARBA" id="ARBA00022692"/>
    </source>
</evidence>
<keyword evidence="6" id="KW-0732">Signal</keyword>
<keyword evidence="12" id="KW-0675">Receptor</keyword>
<dbReference type="FunFam" id="3.80.10.10:FF:000400">
    <property type="entry name" value="Nuclear pore complex protein NUP107"/>
    <property type="match status" value="1"/>
</dbReference>
<organism evidence="15 16">
    <name type="scientific">Rubroshorea leprosula</name>
    <dbReference type="NCBI Taxonomy" id="152421"/>
    <lineage>
        <taxon>Eukaryota</taxon>
        <taxon>Viridiplantae</taxon>
        <taxon>Streptophyta</taxon>
        <taxon>Embryophyta</taxon>
        <taxon>Tracheophyta</taxon>
        <taxon>Spermatophyta</taxon>
        <taxon>Magnoliopsida</taxon>
        <taxon>eudicotyledons</taxon>
        <taxon>Gunneridae</taxon>
        <taxon>Pentapetalae</taxon>
        <taxon>rosids</taxon>
        <taxon>malvids</taxon>
        <taxon>Malvales</taxon>
        <taxon>Dipterocarpaceae</taxon>
        <taxon>Rubroshorea</taxon>
    </lineage>
</organism>
<dbReference type="Gene3D" id="3.30.200.20">
    <property type="entry name" value="Phosphorylase Kinase, domain 1"/>
    <property type="match status" value="1"/>
</dbReference>
<feature type="binding site" evidence="13">
    <location>
        <position position="572"/>
    </location>
    <ligand>
        <name>ATP</name>
        <dbReference type="ChEBI" id="CHEBI:30616"/>
    </ligand>
</feature>
<dbReference type="Gene3D" id="3.80.10.10">
    <property type="entry name" value="Ribonuclease Inhibitor"/>
    <property type="match status" value="2"/>
</dbReference>
<dbReference type="PROSITE" id="PS50011">
    <property type="entry name" value="PROTEIN_KINASE_DOM"/>
    <property type="match status" value="1"/>
</dbReference>
<dbReference type="SMART" id="SM00369">
    <property type="entry name" value="LRR_TYP"/>
    <property type="match status" value="5"/>
</dbReference>
<keyword evidence="11" id="KW-0472">Membrane</keyword>
<dbReference type="Pfam" id="PF00069">
    <property type="entry name" value="Pkinase"/>
    <property type="match status" value="1"/>
</dbReference>
<dbReference type="SUPFAM" id="SSF56112">
    <property type="entry name" value="Protein kinase-like (PK-like)"/>
    <property type="match status" value="1"/>
</dbReference>
<feature type="domain" description="Protein kinase" evidence="14">
    <location>
        <begin position="423"/>
        <end position="697"/>
    </location>
</feature>
<dbReference type="InterPro" id="IPR032675">
    <property type="entry name" value="LRR_dom_sf"/>
</dbReference>
<evidence type="ECO:0000256" key="6">
    <source>
        <dbReference type="ARBA" id="ARBA00022729"/>
    </source>
</evidence>
<evidence type="ECO:0000256" key="12">
    <source>
        <dbReference type="ARBA" id="ARBA00023170"/>
    </source>
</evidence>
<keyword evidence="10" id="KW-1133">Transmembrane helix</keyword>
<reference evidence="15 16" key="1">
    <citation type="journal article" date="2021" name="Commun. Biol.">
        <title>The genome of Shorea leprosula (Dipterocarpaceae) highlights the ecological relevance of drought in aseasonal tropical rainforests.</title>
        <authorList>
            <person name="Ng K.K.S."/>
            <person name="Kobayashi M.J."/>
            <person name="Fawcett J.A."/>
            <person name="Hatakeyama M."/>
            <person name="Paape T."/>
            <person name="Ng C.H."/>
            <person name="Ang C.C."/>
            <person name="Tnah L.H."/>
            <person name="Lee C.T."/>
            <person name="Nishiyama T."/>
            <person name="Sese J."/>
            <person name="O'Brien M.J."/>
            <person name="Copetti D."/>
            <person name="Mohd Noor M.I."/>
            <person name="Ong R.C."/>
            <person name="Putra M."/>
            <person name="Sireger I.Z."/>
            <person name="Indrioko S."/>
            <person name="Kosugi Y."/>
            <person name="Izuno A."/>
            <person name="Isagi Y."/>
            <person name="Lee S.L."/>
            <person name="Shimizu K.K."/>
        </authorList>
    </citation>
    <scope>NUCLEOTIDE SEQUENCE [LARGE SCALE GENOMIC DNA]</scope>
    <source>
        <strain evidence="15">214</strain>
    </source>
</reference>
<keyword evidence="4" id="KW-0433">Leucine-rich repeat</keyword>
<dbReference type="InterPro" id="IPR000719">
    <property type="entry name" value="Prot_kinase_dom"/>
</dbReference>
<dbReference type="PRINTS" id="PR00019">
    <property type="entry name" value="LEURICHRPT"/>
</dbReference>
<evidence type="ECO:0000256" key="1">
    <source>
        <dbReference type="ARBA" id="ARBA00004236"/>
    </source>
</evidence>
<sequence length="697" mass="76567">MTSSSSNLTASIVAAVAWVTLLTGAKLTLAAAAVSQESEAQALLESGWWDDYLSNTAEHCGWAGVTCNNDGTVTDICPPDYLTDLKEAFLLVWVIYRNLDRCPLGATQLSGPIPAEIGKLNNLVTLNLSSNSISGPIPSDLSELINLAYLNLGSNDLIGSIPQELGNMKNLSFLRIDRNQLAGPLPPSLGLFSKLKYLNLRANQISGPIPLEIGNMKNLISLRMGRNQLNSPLPPTLGLLYRLKHLVLQVNQINGSIPSEIGNMKKLSLLRMDKNQLIGPLPPTLGPLSKLKILCLDSNQINGSIPFQIGDCSSLMVLSFSNNNLTGSIPFQIVSLSMLPKFYVDHNFITGEIPYQLENLTNLWTLDLSYNCLTGAIPIQLGNCLKLMVLSLSNNYLNGSIPLQIGNLYNLSLINISHNAISGEIPSQLGDLPHLEVLDLSYNNLSGQIPNKLLHFPKWSFIGNKGLYDHHLRNKVLRCVKIILPTTICLTLISQALLLFSRKIHGAKTRDVDPSPMKNGVIFSIWNFDGRVAYEDIIKPTEDFNIRYCIGTGSYGSVYKVQLPNGEVVALKKLHQREAKEPAFDKSFRNEDLSSNNILLNLKLEAFVFDFGNSRFLDLASSNYTVLAGTYGYIAPELAYTVDVTEKCDVYSFGVVVLEVLMGRHPGELLTSLPSTPSSLQNVMLSDIRYTFIASKK</sequence>
<dbReference type="EMBL" id="BPVZ01000011">
    <property type="protein sequence ID" value="GKU97122.1"/>
    <property type="molecule type" value="Genomic_DNA"/>
</dbReference>
<dbReference type="SMART" id="SM00220">
    <property type="entry name" value="S_TKc"/>
    <property type="match status" value="1"/>
</dbReference>
<keyword evidence="3" id="KW-1003">Cell membrane</keyword>
<keyword evidence="7" id="KW-0677">Repeat</keyword>
<keyword evidence="16" id="KW-1185">Reference proteome</keyword>
<dbReference type="PROSITE" id="PS00107">
    <property type="entry name" value="PROTEIN_KINASE_ATP"/>
    <property type="match status" value="1"/>
</dbReference>
<evidence type="ECO:0000256" key="11">
    <source>
        <dbReference type="ARBA" id="ARBA00023136"/>
    </source>
</evidence>
<keyword evidence="5" id="KW-0812">Transmembrane</keyword>
<dbReference type="InterPro" id="IPR011009">
    <property type="entry name" value="Kinase-like_dom_sf"/>
</dbReference>
<comment type="caution">
    <text evidence="15">The sequence shown here is derived from an EMBL/GenBank/DDBJ whole genome shotgun (WGS) entry which is preliminary data.</text>
</comment>
<dbReference type="FunFam" id="3.80.10.10:FF:000383">
    <property type="entry name" value="Leucine-rich repeat receptor protein kinase EMS1"/>
    <property type="match status" value="2"/>
</dbReference>
<accession>A0AAV5IDK6</accession>